<keyword evidence="5 11" id="KW-0418">Kinase</keyword>
<evidence type="ECO:0000256" key="1">
    <source>
        <dbReference type="ARBA" id="ARBA00004305"/>
    </source>
</evidence>
<dbReference type="CDD" id="cd16929">
    <property type="entry name" value="HATPase_PDK-like"/>
    <property type="match status" value="1"/>
</dbReference>
<reference evidence="14" key="1">
    <citation type="submission" date="2021-04" db="EMBL/GenBank/DDBJ databases">
        <authorList>
            <consortium name="Wellcome Sanger Institute Data Sharing"/>
        </authorList>
    </citation>
    <scope>NUCLEOTIDE SEQUENCE [LARGE SCALE GENOMIC DNA]</scope>
</reference>
<dbReference type="Gene3D" id="3.30.565.10">
    <property type="entry name" value="Histidine kinase-like ATPase, C-terminal domain"/>
    <property type="match status" value="1"/>
</dbReference>
<feature type="domain" description="Histidine kinase" evidence="13">
    <location>
        <begin position="241"/>
        <end position="365"/>
    </location>
</feature>
<dbReference type="PANTHER" id="PTHR11947">
    <property type="entry name" value="PYRUVATE DEHYDROGENASE KINASE"/>
    <property type="match status" value="1"/>
</dbReference>
<evidence type="ECO:0000313" key="15">
    <source>
        <dbReference type="Proteomes" id="UP000472264"/>
    </source>
</evidence>
<sequence>MKFAQILLKNLSVAGIPKQVERFSKFSPSPLSMKQFIDFGSANACEKTSFVFLRQELPVRLANIMKEIDFLPDKLLGTPSLKLLTSWYSQSLLELIEFLEKDPDDKDVLPKFTQALINIRNRHNNVVPTMAQGVVEYKDAFGVDPVTNQNVQYFLDRFYMSRISTRMLMNQHTLIFNGSVNPAHPKHIGSIDPTCDVVEVVKDAYETSKMLCEQYYLTSPDMEIKEVNCKSDKPIHIVYVPSHLYHMLFELFKNAMRATVETHETSPTLPQVKVRVSLGTEDLTIKMSDRGGGVPLRKIERLFSYMYSTAPSPVHVDNSRNAPLAGFGYGLPISRLYAKYFQGDLQLYSMEGFGTSAVIYLKALSSESVERLPVYNKSALRRYQSTTEADDWSIPSKEPKKLTTKMKSE</sequence>
<evidence type="ECO:0000256" key="6">
    <source>
        <dbReference type="ARBA" id="ARBA00022840"/>
    </source>
</evidence>
<keyword evidence="4 11" id="KW-0547">Nucleotide-binding</keyword>
<evidence type="ECO:0000256" key="5">
    <source>
        <dbReference type="ARBA" id="ARBA00022777"/>
    </source>
</evidence>
<dbReference type="EC" id="2.7.11.-" evidence="11"/>
<comment type="catalytic activity">
    <reaction evidence="10">
        <text>L-seryl-[pyruvate dehydrogenase E1 alpha subunit] + ATP = O-phospho-L-seryl-[pyruvate dehydrogenase E1 alpha subunit] + ADP + H(+)</text>
        <dbReference type="Rhea" id="RHEA:23052"/>
        <dbReference type="Rhea" id="RHEA-COMP:13689"/>
        <dbReference type="Rhea" id="RHEA-COMP:13690"/>
        <dbReference type="ChEBI" id="CHEBI:15378"/>
        <dbReference type="ChEBI" id="CHEBI:29999"/>
        <dbReference type="ChEBI" id="CHEBI:30616"/>
        <dbReference type="ChEBI" id="CHEBI:83421"/>
        <dbReference type="ChEBI" id="CHEBI:456216"/>
        <dbReference type="EC" id="2.7.11.2"/>
    </reaction>
</comment>
<reference evidence="14" key="3">
    <citation type="submission" date="2025-09" db="UniProtKB">
        <authorList>
            <consortium name="Ensembl"/>
        </authorList>
    </citation>
    <scope>IDENTIFICATION</scope>
</reference>
<dbReference type="SMART" id="SM00387">
    <property type="entry name" value="HATPase_c"/>
    <property type="match status" value="1"/>
</dbReference>
<dbReference type="SUPFAM" id="SSF55874">
    <property type="entry name" value="ATPase domain of HSP90 chaperone/DNA topoisomerase II/histidine kinase"/>
    <property type="match status" value="1"/>
</dbReference>
<dbReference type="Pfam" id="PF10436">
    <property type="entry name" value="BCDHK_Adom3"/>
    <property type="match status" value="1"/>
</dbReference>
<feature type="compositionally biased region" description="Basic and acidic residues" evidence="12">
    <location>
        <begin position="397"/>
        <end position="409"/>
    </location>
</feature>
<evidence type="ECO:0000256" key="11">
    <source>
        <dbReference type="RuleBase" id="RU366032"/>
    </source>
</evidence>
<dbReference type="GO" id="GO:0010906">
    <property type="term" value="P:regulation of glucose metabolic process"/>
    <property type="evidence" value="ECO:0007669"/>
    <property type="project" value="TreeGrafter"/>
</dbReference>
<keyword evidence="15" id="KW-1185">Reference proteome</keyword>
<evidence type="ECO:0000259" key="13">
    <source>
        <dbReference type="PROSITE" id="PS50109"/>
    </source>
</evidence>
<evidence type="ECO:0000256" key="4">
    <source>
        <dbReference type="ARBA" id="ARBA00022741"/>
    </source>
</evidence>
<gene>
    <name evidence="14" type="primary">pdk4</name>
</gene>
<comment type="similarity">
    <text evidence="2 11">Belongs to the PDK/BCKDK protein kinase family.</text>
</comment>
<dbReference type="InterPro" id="IPR036890">
    <property type="entry name" value="HATPase_C_sf"/>
</dbReference>
<evidence type="ECO:0000256" key="7">
    <source>
        <dbReference type="ARBA" id="ARBA00022946"/>
    </source>
</evidence>
<accession>A0A665VBX7</accession>
<feature type="region of interest" description="Disordered" evidence="12">
    <location>
        <begin position="384"/>
        <end position="409"/>
    </location>
</feature>
<reference evidence="14" key="2">
    <citation type="submission" date="2025-08" db="UniProtKB">
        <authorList>
            <consortium name="Ensembl"/>
        </authorList>
    </citation>
    <scope>IDENTIFICATION</scope>
</reference>
<dbReference type="InterPro" id="IPR036784">
    <property type="entry name" value="AK/P_DHK_N_sf"/>
</dbReference>
<dbReference type="PANTHER" id="PTHR11947:SF22">
    <property type="entry name" value="[PYRUVATE DEHYDROGENASE (ACETYL-TRANSFERRING)] KINASE ISOZYME 4, MITOCHONDRIAL"/>
    <property type="match status" value="1"/>
</dbReference>
<dbReference type="InterPro" id="IPR005467">
    <property type="entry name" value="His_kinase_dom"/>
</dbReference>
<keyword evidence="7" id="KW-0809">Transit peptide</keyword>
<organism evidence="14 15">
    <name type="scientific">Echeneis naucrates</name>
    <name type="common">Live sharksucker</name>
    <dbReference type="NCBI Taxonomy" id="173247"/>
    <lineage>
        <taxon>Eukaryota</taxon>
        <taxon>Metazoa</taxon>
        <taxon>Chordata</taxon>
        <taxon>Craniata</taxon>
        <taxon>Vertebrata</taxon>
        <taxon>Euteleostomi</taxon>
        <taxon>Actinopterygii</taxon>
        <taxon>Neopterygii</taxon>
        <taxon>Teleostei</taxon>
        <taxon>Neoteleostei</taxon>
        <taxon>Acanthomorphata</taxon>
        <taxon>Carangaria</taxon>
        <taxon>Carangiformes</taxon>
        <taxon>Echeneidae</taxon>
        <taxon>Echeneis</taxon>
    </lineage>
</organism>
<dbReference type="Gene3D" id="1.20.140.20">
    <property type="entry name" value="Alpha-ketoacid/pyruvate dehydrogenase kinase, N-terminal domain"/>
    <property type="match status" value="1"/>
</dbReference>
<comment type="subcellular location">
    <subcellularLocation>
        <location evidence="1 11">Mitochondrion matrix</location>
    </subcellularLocation>
</comment>
<evidence type="ECO:0000256" key="10">
    <source>
        <dbReference type="ARBA" id="ARBA00048201"/>
    </source>
</evidence>
<comment type="subunit">
    <text evidence="9">Homodimer. Interacts with the pyruvate dehydrogenase complex subunit DLAT, and is part of the multimeric pyruvate dehydrogenase complex that contains multiple copies of pyruvate dehydrogenase (E1), dihydrolipoamide acetyltransferase (DLAT, E2) and lipoamide dehydrogenase (DLD, E3).</text>
</comment>
<keyword evidence="3 11" id="KW-0808">Transferase</keyword>
<dbReference type="InterPro" id="IPR039028">
    <property type="entry name" value="BCKD/PDK"/>
</dbReference>
<dbReference type="Ensembl" id="ENSENLT00000030014.1">
    <property type="protein sequence ID" value="ENSENLP00000029145.1"/>
    <property type="gene ID" value="ENSENLG00000012982.1"/>
</dbReference>
<dbReference type="FunFam" id="3.30.565.10:FF:000007">
    <property type="entry name" value="Mitochondrial pyruvate dehydrogenase kinase isoform 2"/>
    <property type="match status" value="1"/>
</dbReference>
<evidence type="ECO:0000256" key="12">
    <source>
        <dbReference type="SAM" id="MobiDB-lite"/>
    </source>
</evidence>
<dbReference type="Proteomes" id="UP000472264">
    <property type="component" value="Chromosome 11"/>
</dbReference>
<dbReference type="SUPFAM" id="SSF69012">
    <property type="entry name" value="alpha-ketoacid dehydrogenase kinase, N-terminal domain"/>
    <property type="match status" value="1"/>
</dbReference>
<keyword evidence="6 11" id="KW-0067">ATP-binding</keyword>
<dbReference type="InterPro" id="IPR003594">
    <property type="entry name" value="HATPase_dom"/>
</dbReference>
<keyword evidence="8 11" id="KW-0496">Mitochondrion</keyword>
<dbReference type="InterPro" id="IPR018955">
    <property type="entry name" value="BCDHK/PDK_N"/>
</dbReference>
<dbReference type="FunFam" id="1.20.140.20:FF:000001">
    <property type="entry name" value="[Pyruvate dehydrogenase (acetyl-transferring)] kinase isozyme 2, mitochondrial"/>
    <property type="match status" value="1"/>
</dbReference>
<dbReference type="Pfam" id="PF02518">
    <property type="entry name" value="HATPase_c"/>
    <property type="match status" value="1"/>
</dbReference>
<evidence type="ECO:0000256" key="9">
    <source>
        <dbReference type="ARBA" id="ARBA00038845"/>
    </source>
</evidence>
<proteinExistence type="inferred from homology"/>
<dbReference type="GO" id="GO:0004740">
    <property type="term" value="F:pyruvate dehydrogenase (acetyl-transferring) kinase activity"/>
    <property type="evidence" value="ECO:0007669"/>
    <property type="project" value="UniProtKB-EC"/>
</dbReference>
<dbReference type="GO" id="GO:0005524">
    <property type="term" value="F:ATP binding"/>
    <property type="evidence" value="ECO:0007669"/>
    <property type="project" value="UniProtKB-UniRule"/>
</dbReference>
<evidence type="ECO:0000256" key="3">
    <source>
        <dbReference type="ARBA" id="ARBA00022679"/>
    </source>
</evidence>
<evidence type="ECO:0000313" key="14">
    <source>
        <dbReference type="Ensembl" id="ENSENLP00000029145.1"/>
    </source>
</evidence>
<name>A0A665VBX7_ECHNA</name>
<protein>
    <recommendedName>
        <fullName evidence="11">Protein-serine/threonine kinase</fullName>
        <ecNumber evidence="11">2.7.11.-</ecNumber>
    </recommendedName>
</protein>
<dbReference type="GO" id="GO:0005759">
    <property type="term" value="C:mitochondrial matrix"/>
    <property type="evidence" value="ECO:0007669"/>
    <property type="project" value="UniProtKB-SubCell"/>
</dbReference>
<evidence type="ECO:0000256" key="8">
    <source>
        <dbReference type="ARBA" id="ARBA00023128"/>
    </source>
</evidence>
<dbReference type="PROSITE" id="PS50109">
    <property type="entry name" value="HIS_KIN"/>
    <property type="match status" value="1"/>
</dbReference>
<evidence type="ECO:0000256" key="2">
    <source>
        <dbReference type="ARBA" id="ARBA00006155"/>
    </source>
</evidence>
<dbReference type="AlphaFoldDB" id="A0A665VBX7"/>